<dbReference type="InterPro" id="IPR001353">
    <property type="entry name" value="Proteasome_sua/b"/>
</dbReference>
<dbReference type="EC" id="3.4.25.1" evidence="9 10"/>
<evidence type="ECO:0000256" key="4">
    <source>
        <dbReference type="ARBA" id="ARBA00022698"/>
    </source>
</evidence>
<comment type="caution">
    <text evidence="12">The sequence shown here is derived from an EMBL/GenBank/DDBJ whole genome shotgun (WGS) entry which is preliminary data.</text>
</comment>
<dbReference type="Pfam" id="PF00227">
    <property type="entry name" value="Proteasome"/>
    <property type="match status" value="1"/>
</dbReference>
<keyword evidence="5 9" id="KW-0378">Hydrolase</keyword>
<evidence type="ECO:0000256" key="8">
    <source>
        <dbReference type="ARBA" id="ARBA00023145"/>
    </source>
</evidence>
<dbReference type="InterPro" id="IPR022483">
    <property type="entry name" value="PSB_actinobac"/>
</dbReference>
<keyword evidence="2 9" id="KW-0963">Cytoplasm</keyword>
<feature type="active site" description="Nucleophile" evidence="9">
    <location>
        <position position="60"/>
    </location>
</feature>
<evidence type="ECO:0000313" key="12">
    <source>
        <dbReference type="EMBL" id="NKY58042.1"/>
    </source>
</evidence>
<evidence type="ECO:0000256" key="1">
    <source>
        <dbReference type="ARBA" id="ARBA00001198"/>
    </source>
</evidence>
<dbReference type="PROSITE" id="PS51476">
    <property type="entry name" value="PROTEASOME_BETA_2"/>
    <property type="match status" value="1"/>
</dbReference>
<evidence type="ECO:0000256" key="3">
    <source>
        <dbReference type="ARBA" id="ARBA00022670"/>
    </source>
</evidence>
<evidence type="ECO:0000256" key="7">
    <source>
        <dbReference type="ARBA" id="ARBA00022942"/>
    </source>
</evidence>
<dbReference type="CDD" id="cd01906">
    <property type="entry name" value="proteasome_protease_HslV"/>
    <property type="match status" value="1"/>
</dbReference>
<evidence type="ECO:0000256" key="2">
    <source>
        <dbReference type="ARBA" id="ARBA00022490"/>
    </source>
</evidence>
<gene>
    <name evidence="9 12" type="primary">prcB</name>
    <name evidence="12" type="ORF">HGA15_18210</name>
</gene>
<keyword evidence="7 9" id="KW-0647">Proteasome</keyword>
<dbReference type="GO" id="GO:0004298">
    <property type="term" value="F:threonine-type endopeptidase activity"/>
    <property type="evidence" value="ECO:0007669"/>
    <property type="project" value="UniProtKB-UniRule"/>
</dbReference>
<evidence type="ECO:0000256" key="9">
    <source>
        <dbReference type="HAMAP-Rule" id="MF_02113"/>
    </source>
</evidence>
<comment type="subcellular location">
    <subcellularLocation>
        <location evidence="9">Cytoplasm</location>
    </subcellularLocation>
</comment>
<comment type="catalytic activity">
    <reaction evidence="1 9">
        <text>Cleavage of peptide bonds with very broad specificity.</text>
        <dbReference type="EC" id="3.4.25.1"/>
    </reaction>
</comment>
<name>A0A846YKG8_9NOCA</name>
<evidence type="ECO:0000256" key="5">
    <source>
        <dbReference type="ARBA" id="ARBA00022801"/>
    </source>
</evidence>
<dbReference type="PANTHER" id="PTHR32194">
    <property type="entry name" value="METALLOPROTEASE TLDD"/>
    <property type="match status" value="1"/>
</dbReference>
<dbReference type="InterPro" id="IPR029055">
    <property type="entry name" value="Ntn_hydrolases_N"/>
</dbReference>
<dbReference type="InterPro" id="IPR023333">
    <property type="entry name" value="Proteasome_suB-type"/>
</dbReference>
<evidence type="ECO:0000256" key="11">
    <source>
        <dbReference type="SAM" id="MobiDB-lite"/>
    </source>
</evidence>
<feature type="region of interest" description="Disordered" evidence="11">
    <location>
        <begin position="29"/>
        <end position="52"/>
    </location>
</feature>
<proteinExistence type="inferred from homology"/>
<reference evidence="12 13" key="1">
    <citation type="submission" date="2020-04" db="EMBL/GenBank/DDBJ databases">
        <title>MicrobeNet Type strains.</title>
        <authorList>
            <person name="Nicholson A.C."/>
        </authorList>
    </citation>
    <scope>NUCLEOTIDE SEQUENCE [LARGE SCALE GENOMIC DNA]</scope>
    <source>
        <strain evidence="12 13">JCM 3332</strain>
    </source>
</reference>
<dbReference type="HAMAP" id="MF_02113_B">
    <property type="entry name" value="Proteasome_B_B"/>
    <property type="match status" value="1"/>
</dbReference>
<dbReference type="GO" id="GO:0019774">
    <property type="term" value="C:proteasome core complex, beta-subunit complex"/>
    <property type="evidence" value="ECO:0007669"/>
    <property type="project" value="UniProtKB-UniRule"/>
</dbReference>
<feature type="propeptide" id="PRO_5033168447" description="Removed in mature form; by autocatalysis" evidence="9">
    <location>
        <begin position="1"/>
        <end position="59"/>
    </location>
</feature>
<dbReference type="EMBL" id="JAAXOT010000008">
    <property type="protein sequence ID" value="NKY58042.1"/>
    <property type="molecule type" value="Genomic_DNA"/>
</dbReference>
<organism evidence="12 13">
    <name type="scientific">Nocardia flavorosea</name>
    <dbReference type="NCBI Taxonomy" id="53429"/>
    <lineage>
        <taxon>Bacteria</taxon>
        <taxon>Bacillati</taxon>
        <taxon>Actinomycetota</taxon>
        <taxon>Actinomycetes</taxon>
        <taxon>Mycobacteriales</taxon>
        <taxon>Nocardiaceae</taxon>
        <taxon>Nocardia</taxon>
    </lineage>
</organism>
<comment type="pathway">
    <text evidence="9">Protein degradation; proteasomal Pup-dependent pathway.</text>
</comment>
<dbReference type="AlphaFoldDB" id="A0A846YKG8"/>
<comment type="activity regulation">
    <text evidence="9">The formation of the proteasomal ATPase ARC-20S proteasome complex, likely via the docking of the C-termini of ARC into the intersubunit pockets in the alpha-rings, may trigger opening of the gate for substrate entry. Interconversion between the open-gate and close-gate conformations leads to a dynamic regulation of the 20S proteasome proteolysis activity.</text>
</comment>
<dbReference type="RefSeq" id="WP_062978472.1">
    <property type="nucleotide sequence ID" value="NZ_JAAXOT010000008.1"/>
</dbReference>
<dbReference type="Gene3D" id="3.60.20.10">
    <property type="entry name" value="Glutamine Phosphoribosylpyrophosphate, subunit 1, domain 1"/>
    <property type="match status" value="1"/>
</dbReference>
<dbReference type="GO" id="GO:0005737">
    <property type="term" value="C:cytoplasm"/>
    <property type="evidence" value="ECO:0007669"/>
    <property type="project" value="UniProtKB-SubCell"/>
</dbReference>
<keyword evidence="4 9" id="KW-0888">Threonine protease</keyword>
<evidence type="ECO:0000313" key="13">
    <source>
        <dbReference type="Proteomes" id="UP000570678"/>
    </source>
</evidence>
<evidence type="ECO:0000256" key="6">
    <source>
        <dbReference type="ARBA" id="ARBA00022813"/>
    </source>
</evidence>
<dbReference type="NCBIfam" id="TIGR03690">
    <property type="entry name" value="20S_bact_beta"/>
    <property type="match status" value="1"/>
</dbReference>
<keyword evidence="6 9" id="KW-0068">Autocatalytic cleavage</keyword>
<comment type="subunit">
    <text evidence="9">The 20S proteasome core is composed of 14 alpha and 14 beta subunits that assemble into four stacked heptameric rings, resulting in a barrel-shaped structure. The two inner rings, each composed of seven catalytic beta subunits, are sandwiched by two outer rings, each composed of seven alpha subunits. The catalytic chamber with the active sites is on the inside of the barrel. Has a gated structure, the ends of the cylinder being occluded by the N-termini of the alpha-subunits. Is capped by the proteasome-associated ATPase, ARC.</text>
</comment>
<protein>
    <recommendedName>
        <fullName evidence="9 10">Proteasome subunit beta</fullName>
        <ecNumber evidence="9 10">3.4.25.1</ecNumber>
    </recommendedName>
    <alternativeName>
        <fullName evidence="9">20S proteasome beta subunit</fullName>
    </alternativeName>
    <alternativeName>
        <fullName evidence="9">Proteasome core protein PrcB</fullName>
    </alternativeName>
</protein>
<evidence type="ECO:0000256" key="10">
    <source>
        <dbReference type="NCBIfam" id="TIGR03690"/>
    </source>
</evidence>
<keyword evidence="8 9" id="KW-0865">Zymogen</keyword>
<keyword evidence="3 9" id="KW-0645">Protease</keyword>
<dbReference type="Proteomes" id="UP000570678">
    <property type="component" value="Unassembled WGS sequence"/>
</dbReference>
<sequence>MTAGDPLRLHLGYALSSFSEHLRQHAPDLLPSNRFDTLGQPAAAGNPGGGAAGDIAPHGTTVVAVSYRGGVLIAGDRRSTQGNLLAGRDVEKVHITDTFSATGIAGTVGMAIELVRLFAVELEHYEKIEGVSLTFDGKANKLSKMVRDNLPAAMQGLAVVPLLVGFDPQATDPDRAGRIVSYDVVGGRSEERFGFTAVGSGSMFARTSLKKLYAKGIDADRALRIAVESLVDASDDDTATGGPDLLRGIYPTAILIDEEGAVEVAESRLEEIARGIAADRQAVEEGSARA</sequence>
<keyword evidence="13" id="KW-1185">Reference proteome</keyword>
<dbReference type="UniPathway" id="UPA00997"/>
<dbReference type="GO" id="GO:0010498">
    <property type="term" value="P:proteasomal protein catabolic process"/>
    <property type="evidence" value="ECO:0007669"/>
    <property type="project" value="UniProtKB-UniRule"/>
</dbReference>
<feature type="chain" id="PRO_5033168446" description="Proteasome subunit beta" evidence="9">
    <location>
        <begin position="60"/>
        <end position="290"/>
    </location>
</feature>
<dbReference type="SUPFAM" id="SSF56235">
    <property type="entry name" value="N-terminal nucleophile aminohydrolases (Ntn hydrolases)"/>
    <property type="match status" value="1"/>
</dbReference>
<dbReference type="GO" id="GO:0019941">
    <property type="term" value="P:modification-dependent protein catabolic process"/>
    <property type="evidence" value="ECO:0007669"/>
    <property type="project" value="UniProtKB-UniRule"/>
</dbReference>
<accession>A0A846YKG8</accession>
<comment type="similarity">
    <text evidence="9">Belongs to the peptidase T1B family.</text>
</comment>
<comment type="function">
    <text evidence="9">Component of the proteasome core, a large protease complex with broad specificity involved in protein degradation.</text>
</comment>
<dbReference type="PANTHER" id="PTHR32194:SF0">
    <property type="entry name" value="ATP-DEPENDENT PROTEASE SUBUNIT HSLV"/>
    <property type="match status" value="1"/>
</dbReference>